<evidence type="ECO:0000259" key="4">
    <source>
        <dbReference type="PROSITE" id="PS51118"/>
    </source>
</evidence>
<evidence type="ECO:0000313" key="6">
    <source>
        <dbReference type="Proteomes" id="UP001596540"/>
    </source>
</evidence>
<organism evidence="5 6">
    <name type="scientific">Marinactinospora rubrisoli</name>
    <dbReference type="NCBI Taxonomy" id="2715399"/>
    <lineage>
        <taxon>Bacteria</taxon>
        <taxon>Bacillati</taxon>
        <taxon>Actinomycetota</taxon>
        <taxon>Actinomycetes</taxon>
        <taxon>Streptosporangiales</taxon>
        <taxon>Nocardiopsidaceae</taxon>
        <taxon>Marinactinospora</taxon>
    </lineage>
</organism>
<reference evidence="6" key="1">
    <citation type="journal article" date="2019" name="Int. J. Syst. Evol. Microbiol.">
        <title>The Global Catalogue of Microorganisms (GCM) 10K type strain sequencing project: providing services to taxonomists for standard genome sequencing and annotation.</title>
        <authorList>
            <consortium name="The Broad Institute Genomics Platform"/>
            <consortium name="The Broad Institute Genome Sequencing Center for Infectious Disease"/>
            <person name="Wu L."/>
            <person name="Ma J."/>
        </authorList>
    </citation>
    <scope>NUCLEOTIDE SEQUENCE [LARGE SCALE GENOMIC DNA]</scope>
    <source>
        <strain evidence="6">CGMCC 4.7382</strain>
    </source>
</reference>
<dbReference type="EMBL" id="JBHTBH010000016">
    <property type="protein sequence ID" value="MFC7331138.1"/>
    <property type="molecule type" value="Genomic_DNA"/>
</dbReference>
<dbReference type="RefSeq" id="WP_379873781.1">
    <property type="nucleotide sequence ID" value="NZ_JBHTBH010000016.1"/>
</dbReference>
<dbReference type="Proteomes" id="UP001596540">
    <property type="component" value="Unassembled WGS sequence"/>
</dbReference>
<dbReference type="Gene3D" id="1.10.10.10">
    <property type="entry name" value="Winged helix-like DNA-binding domain superfamily/Winged helix DNA-binding domain"/>
    <property type="match status" value="1"/>
</dbReference>
<accession>A0ABW2KPC8</accession>
<dbReference type="Pfam" id="PF01638">
    <property type="entry name" value="HxlR"/>
    <property type="match status" value="1"/>
</dbReference>
<dbReference type="PANTHER" id="PTHR33204">
    <property type="entry name" value="TRANSCRIPTIONAL REGULATOR, MARR FAMILY"/>
    <property type="match status" value="1"/>
</dbReference>
<protein>
    <submittedName>
        <fullName evidence="5">Winged helix-turn-helix transcriptional regulator</fullName>
    </submittedName>
</protein>
<evidence type="ECO:0000256" key="2">
    <source>
        <dbReference type="ARBA" id="ARBA00023125"/>
    </source>
</evidence>
<evidence type="ECO:0000313" key="5">
    <source>
        <dbReference type="EMBL" id="MFC7331138.1"/>
    </source>
</evidence>
<proteinExistence type="predicted"/>
<dbReference type="PROSITE" id="PS51118">
    <property type="entry name" value="HTH_HXLR"/>
    <property type="match status" value="1"/>
</dbReference>
<keyword evidence="3" id="KW-0804">Transcription</keyword>
<evidence type="ECO:0000256" key="3">
    <source>
        <dbReference type="ARBA" id="ARBA00023163"/>
    </source>
</evidence>
<evidence type="ECO:0000256" key="1">
    <source>
        <dbReference type="ARBA" id="ARBA00023015"/>
    </source>
</evidence>
<keyword evidence="1" id="KW-0805">Transcription regulation</keyword>
<dbReference type="InterPro" id="IPR002577">
    <property type="entry name" value="HTH_HxlR"/>
</dbReference>
<dbReference type="InterPro" id="IPR036388">
    <property type="entry name" value="WH-like_DNA-bd_sf"/>
</dbReference>
<sequence length="135" mass="14816">MSATSTPNPCPSAPRFEVLARGCVSRPVLEHITGRWGALTLLGLREGPLRFSALRRRVDGIAEKALAQTLRALERDGFVHRDPGEGYPSRVEYRLTELGASTTALLYALADHVESRMPDVLAAQAAYDRTHPPRP</sequence>
<dbReference type="InterPro" id="IPR036390">
    <property type="entry name" value="WH_DNA-bd_sf"/>
</dbReference>
<keyword evidence="2" id="KW-0238">DNA-binding</keyword>
<keyword evidence="6" id="KW-1185">Reference proteome</keyword>
<gene>
    <name evidence="5" type="ORF">ACFQRF_25705</name>
</gene>
<dbReference type="SUPFAM" id="SSF46785">
    <property type="entry name" value="Winged helix' DNA-binding domain"/>
    <property type="match status" value="1"/>
</dbReference>
<comment type="caution">
    <text evidence="5">The sequence shown here is derived from an EMBL/GenBank/DDBJ whole genome shotgun (WGS) entry which is preliminary data.</text>
</comment>
<dbReference type="PANTHER" id="PTHR33204:SF37">
    <property type="entry name" value="HTH-TYPE TRANSCRIPTIONAL REGULATOR YODB"/>
    <property type="match status" value="1"/>
</dbReference>
<feature type="domain" description="HTH hxlR-type" evidence="4">
    <location>
        <begin position="23"/>
        <end position="121"/>
    </location>
</feature>
<name>A0ABW2KPC8_9ACTN</name>